<organism evidence="2 3">
    <name type="scientific">Elliptochloris bilobata</name>
    <dbReference type="NCBI Taxonomy" id="381761"/>
    <lineage>
        <taxon>Eukaryota</taxon>
        <taxon>Viridiplantae</taxon>
        <taxon>Chlorophyta</taxon>
        <taxon>core chlorophytes</taxon>
        <taxon>Trebouxiophyceae</taxon>
        <taxon>Trebouxiophyceae incertae sedis</taxon>
        <taxon>Elliptochloris clade</taxon>
        <taxon>Elliptochloris</taxon>
    </lineage>
</organism>
<accession>A0AAW1S412</accession>
<dbReference type="InterPro" id="IPR005334">
    <property type="entry name" value="Tctex-1-like"/>
</dbReference>
<evidence type="ECO:0000313" key="2">
    <source>
        <dbReference type="EMBL" id="KAK9840923.1"/>
    </source>
</evidence>
<dbReference type="GO" id="GO:0007018">
    <property type="term" value="P:microtubule-based movement"/>
    <property type="evidence" value="ECO:0007669"/>
    <property type="project" value="TreeGrafter"/>
</dbReference>
<dbReference type="GO" id="GO:0005868">
    <property type="term" value="C:cytoplasmic dynein complex"/>
    <property type="evidence" value="ECO:0007669"/>
    <property type="project" value="TreeGrafter"/>
</dbReference>
<dbReference type="InterPro" id="IPR038586">
    <property type="entry name" value="Tctex-1-like_sf"/>
</dbReference>
<dbReference type="Proteomes" id="UP001445335">
    <property type="component" value="Unassembled WGS sequence"/>
</dbReference>
<dbReference type="AlphaFoldDB" id="A0AAW1S412"/>
<dbReference type="Pfam" id="PF03645">
    <property type="entry name" value="Tctex-1"/>
    <property type="match status" value="1"/>
</dbReference>
<dbReference type="Gene3D" id="3.30.1140.40">
    <property type="entry name" value="Tctex-1"/>
    <property type="match status" value="1"/>
</dbReference>
<dbReference type="GO" id="GO:0005737">
    <property type="term" value="C:cytoplasm"/>
    <property type="evidence" value="ECO:0007669"/>
    <property type="project" value="TreeGrafter"/>
</dbReference>
<protein>
    <submittedName>
        <fullName evidence="2">Uncharacterized protein</fullName>
    </submittedName>
</protein>
<dbReference type="CDD" id="cd21459">
    <property type="entry name" value="DLC-like_TCTEX1D2"/>
    <property type="match status" value="1"/>
</dbReference>
<name>A0AAW1S412_9CHLO</name>
<dbReference type="EMBL" id="JALJOU010000011">
    <property type="protein sequence ID" value="KAK9840923.1"/>
    <property type="molecule type" value="Genomic_DNA"/>
</dbReference>
<dbReference type="PANTHER" id="PTHR21255:SF7">
    <property type="entry name" value="DYNEIN LIGHT CHAIN TCTEX-TYPE PROTEIN 2B"/>
    <property type="match status" value="1"/>
</dbReference>
<proteinExistence type="predicted"/>
<feature type="compositionally biased region" description="Low complexity" evidence="1">
    <location>
        <begin position="1"/>
        <end position="27"/>
    </location>
</feature>
<evidence type="ECO:0000313" key="3">
    <source>
        <dbReference type="Proteomes" id="UP001445335"/>
    </source>
</evidence>
<reference evidence="2 3" key="1">
    <citation type="journal article" date="2024" name="Nat. Commun.">
        <title>Phylogenomics reveals the evolutionary origins of lichenization in chlorophyte algae.</title>
        <authorList>
            <person name="Puginier C."/>
            <person name="Libourel C."/>
            <person name="Otte J."/>
            <person name="Skaloud P."/>
            <person name="Haon M."/>
            <person name="Grisel S."/>
            <person name="Petersen M."/>
            <person name="Berrin J.G."/>
            <person name="Delaux P.M."/>
            <person name="Dal Grande F."/>
            <person name="Keller J."/>
        </authorList>
    </citation>
    <scope>NUCLEOTIDE SEQUENCE [LARGE SCALE GENOMIC DNA]</scope>
    <source>
        <strain evidence="2 3">SAG 245.80</strain>
    </source>
</reference>
<feature type="region of interest" description="Disordered" evidence="1">
    <location>
        <begin position="1"/>
        <end position="30"/>
    </location>
</feature>
<gene>
    <name evidence="2" type="ORF">WJX81_000680</name>
</gene>
<comment type="caution">
    <text evidence="2">The sequence shown here is derived from an EMBL/GenBank/DDBJ whole genome shotgun (WGS) entry which is preliminary data.</text>
</comment>
<dbReference type="PANTHER" id="PTHR21255">
    <property type="entry name" value="T-COMPLEX-ASSOCIATED-TESTIS-EXPRESSED 1/ DYNEIN LIGHT CHAIN"/>
    <property type="match status" value="1"/>
</dbReference>
<keyword evidence="3" id="KW-1185">Reference proteome</keyword>
<dbReference type="GO" id="GO:0045505">
    <property type="term" value="F:dynein intermediate chain binding"/>
    <property type="evidence" value="ECO:0007669"/>
    <property type="project" value="TreeGrafter"/>
</dbReference>
<evidence type="ECO:0000256" key="1">
    <source>
        <dbReference type="SAM" id="MobiDB-lite"/>
    </source>
</evidence>
<sequence>MAAVVEAEASQSARPSRPSVTRPVSSTAELATSIPPQKQTLYENTYITGPSGYGESYVFKRRKVQDVIRQALQERMEGGRYDPVKGAQQAKQLADDVRERVKALGFERHKLVVMVTLGQKQGQGQRVVSRCLWDMHTDGWASEVIESETVFCTCQVYALYFE</sequence>